<dbReference type="InterPro" id="IPR013715">
    <property type="entry name" value="DUF1746"/>
</dbReference>
<evidence type="ECO:0000259" key="2">
    <source>
        <dbReference type="Pfam" id="PF08508"/>
    </source>
</evidence>
<reference evidence="3 4" key="1">
    <citation type="journal article" date="2018" name="IMA Fungus">
        <title>IMA Genome-F 10: Nine draft genome sequences of Claviceps purpurea s.lat., including C. arundinis, C. humidiphila, and C. cf. spartinae, pseudomolecules for the pitch canker pathogen Fusarium circinatum, draft genome of Davidsoniella eucalypti, Grosmannia galeiformis, Quambalaria eucalypti, and Teratosphaeria destructans.</title>
        <authorList>
            <person name="Wingfield B.D."/>
            <person name="Liu M."/>
            <person name="Nguyen H.D."/>
            <person name="Lane F.A."/>
            <person name="Morgan S.W."/>
            <person name="De Vos L."/>
            <person name="Wilken P.M."/>
            <person name="Duong T.A."/>
            <person name="Aylward J."/>
            <person name="Coetzee M.P."/>
            <person name="Dadej K."/>
            <person name="De Beer Z.W."/>
            <person name="Findlay W."/>
            <person name="Havenga M."/>
            <person name="Kolarik M."/>
            <person name="Menzies J.G."/>
            <person name="Naidoo K."/>
            <person name="Pochopski O."/>
            <person name="Shoukouhi P."/>
            <person name="Santana Q.C."/>
            <person name="Seifert K.A."/>
            <person name="Soal N."/>
            <person name="Steenkamp E.T."/>
            <person name="Tatham C.T."/>
            <person name="van der Nest M.A."/>
            <person name="Wingfield M.J."/>
        </authorList>
    </citation>
    <scope>NUCLEOTIDE SEQUENCE [LARGE SCALE GENOMIC DNA]</scope>
    <source>
        <strain evidence="3">CMW44962</strain>
    </source>
</reference>
<comment type="caution">
    <text evidence="3">The sequence shown here is derived from an EMBL/GenBank/DDBJ whole genome shotgun (WGS) entry which is preliminary data.</text>
</comment>
<feature type="region of interest" description="Disordered" evidence="1">
    <location>
        <begin position="1"/>
        <end position="44"/>
    </location>
</feature>
<proteinExistence type="predicted"/>
<gene>
    <name evidence="3" type="ORF">Tdes44962_MAKER01634</name>
</gene>
<dbReference type="GO" id="GO:0005783">
    <property type="term" value="C:endoplasmic reticulum"/>
    <property type="evidence" value="ECO:0007669"/>
    <property type="project" value="TreeGrafter"/>
</dbReference>
<feature type="region of interest" description="Disordered" evidence="1">
    <location>
        <begin position="230"/>
        <end position="250"/>
    </location>
</feature>
<dbReference type="OrthoDB" id="5428737at2759"/>
<dbReference type="PANTHER" id="PTHR39405:SF1">
    <property type="entry name" value="DSC E3 UBIQUITIN LIGASE COMPLEX SUBUNIT 4"/>
    <property type="match status" value="1"/>
</dbReference>
<feature type="domain" description="DUF1746" evidence="2">
    <location>
        <begin position="61"/>
        <end position="172"/>
    </location>
</feature>
<dbReference type="AlphaFoldDB" id="A0A9W7SXY9"/>
<dbReference type="PANTHER" id="PTHR39405">
    <property type="entry name" value="DSC E3 UBIQUITIN LIGASE COMPLEX SUBUNIT 4"/>
    <property type="match status" value="1"/>
</dbReference>
<accession>A0A9W7SXY9</accession>
<keyword evidence="4" id="KW-1185">Reference proteome</keyword>
<dbReference type="GO" id="GO:0032933">
    <property type="term" value="P:SREBP signaling pathway"/>
    <property type="evidence" value="ECO:0007669"/>
    <property type="project" value="InterPro"/>
</dbReference>
<name>A0A9W7SXY9_9PEZI</name>
<dbReference type="Pfam" id="PF08508">
    <property type="entry name" value="DUF1746"/>
    <property type="match status" value="1"/>
</dbReference>
<dbReference type="GO" id="GO:0044695">
    <property type="term" value="C:Dsc E3 ubiquitin ligase complex"/>
    <property type="evidence" value="ECO:0007669"/>
    <property type="project" value="InterPro"/>
</dbReference>
<feature type="compositionally biased region" description="Low complexity" evidence="1">
    <location>
        <begin position="1"/>
        <end position="18"/>
    </location>
</feature>
<dbReference type="EMBL" id="RIBY02000557">
    <property type="protein sequence ID" value="KAH9840434.1"/>
    <property type="molecule type" value="Genomic_DNA"/>
</dbReference>
<evidence type="ECO:0000256" key="1">
    <source>
        <dbReference type="SAM" id="MobiDB-lite"/>
    </source>
</evidence>
<dbReference type="InterPro" id="IPR038967">
    <property type="entry name" value="Dsc4-like"/>
</dbReference>
<organism evidence="3 4">
    <name type="scientific">Teratosphaeria destructans</name>
    <dbReference type="NCBI Taxonomy" id="418781"/>
    <lineage>
        <taxon>Eukaryota</taxon>
        <taxon>Fungi</taxon>
        <taxon>Dikarya</taxon>
        <taxon>Ascomycota</taxon>
        <taxon>Pezizomycotina</taxon>
        <taxon>Dothideomycetes</taxon>
        <taxon>Dothideomycetidae</taxon>
        <taxon>Mycosphaerellales</taxon>
        <taxon>Teratosphaeriaceae</taxon>
        <taxon>Teratosphaeria</taxon>
    </lineage>
</organism>
<sequence>MSDEPSSSSAARAAASSSVNPIDDGHDAASTQSRTAERRKKNRQMFNRKRGELLDDLLQQIDMNVYAFLSCIYYMDCSFLRFFLRASVQFVFLTPKPSIFPEPKANRPFIGGILGTNLLCLLLHAIFSAPAAGEATRGYLHGGLILDLIGQKGPSSKSHLLLLDLLIVFLQVWQLSTHLTRQRLKESGTEMSVTTSEGRQYAAARVSQDLDHEERGVQRADIEMQTLNAASSTVGTTAESDESGASSSHETLLATTAPRSDQHIFDAFHSGQIVLADLDLVRTVREQFLAYQHVPREPLQSSRELRANIAGQLLRLRFGANVGAPAQRILG</sequence>
<dbReference type="Proteomes" id="UP001138500">
    <property type="component" value="Unassembled WGS sequence"/>
</dbReference>
<reference evidence="3 4" key="2">
    <citation type="journal article" date="2021" name="Curr. Genet.">
        <title>Genetic response to nitrogen starvation in the aggressive Eucalyptus foliar pathogen Teratosphaeria destructans.</title>
        <authorList>
            <person name="Havenga M."/>
            <person name="Wingfield B.D."/>
            <person name="Wingfield M.J."/>
            <person name="Dreyer L.L."/>
            <person name="Roets F."/>
            <person name="Aylward J."/>
        </authorList>
    </citation>
    <scope>NUCLEOTIDE SEQUENCE [LARGE SCALE GENOMIC DNA]</scope>
    <source>
        <strain evidence="3">CMW44962</strain>
    </source>
</reference>
<protein>
    <recommendedName>
        <fullName evidence="2">DUF1746 domain-containing protein</fullName>
    </recommendedName>
</protein>
<evidence type="ECO:0000313" key="3">
    <source>
        <dbReference type="EMBL" id="KAH9840434.1"/>
    </source>
</evidence>
<evidence type="ECO:0000313" key="4">
    <source>
        <dbReference type="Proteomes" id="UP001138500"/>
    </source>
</evidence>